<comment type="similarity">
    <text evidence="1 8">Belongs to the PDK/BCKDK protein kinase family.</text>
</comment>
<dbReference type="PROSITE" id="PS50109">
    <property type="entry name" value="HIS_KIN"/>
    <property type="match status" value="1"/>
</dbReference>
<keyword evidence="4 8" id="KW-0418">Kinase</keyword>
<comment type="subcellular location">
    <subcellularLocation>
        <location evidence="8">Mitochondrion matrix</location>
    </subcellularLocation>
</comment>
<dbReference type="GO" id="GO:0005759">
    <property type="term" value="C:mitochondrial matrix"/>
    <property type="evidence" value="ECO:0007669"/>
    <property type="project" value="UniProtKB-SubCell"/>
</dbReference>
<keyword evidence="3 8" id="KW-0547">Nucleotide-binding</keyword>
<keyword evidence="11" id="KW-1185">Reference proteome</keyword>
<dbReference type="PANTHER" id="PTHR11947:SF3">
    <property type="entry name" value="[PYRUVATE DEHYDROGENASE (ACETYL-TRANSFERRING)] KINASE, MITOCHONDRIAL"/>
    <property type="match status" value="1"/>
</dbReference>
<evidence type="ECO:0000256" key="8">
    <source>
        <dbReference type="RuleBase" id="RU366032"/>
    </source>
</evidence>
<gene>
    <name evidence="10" type="ORF">OSTQU699_LOCUS9463</name>
</gene>
<dbReference type="SMART" id="SM00387">
    <property type="entry name" value="HATPase_c"/>
    <property type="match status" value="1"/>
</dbReference>
<feature type="domain" description="Histidine kinase" evidence="9">
    <location>
        <begin position="257"/>
        <end position="384"/>
    </location>
</feature>
<evidence type="ECO:0000259" key="9">
    <source>
        <dbReference type="PROSITE" id="PS50109"/>
    </source>
</evidence>
<dbReference type="InterPro" id="IPR036784">
    <property type="entry name" value="AK/P_DHK_N_sf"/>
</dbReference>
<dbReference type="Pfam" id="PF10436">
    <property type="entry name" value="BCDHK_Adom3"/>
    <property type="match status" value="1"/>
</dbReference>
<evidence type="ECO:0000256" key="2">
    <source>
        <dbReference type="ARBA" id="ARBA00022679"/>
    </source>
</evidence>
<dbReference type="Gene3D" id="3.30.565.10">
    <property type="entry name" value="Histidine kinase-like ATPase, C-terminal domain"/>
    <property type="match status" value="1"/>
</dbReference>
<dbReference type="Proteomes" id="UP000708148">
    <property type="component" value="Unassembled WGS sequence"/>
</dbReference>
<dbReference type="InterPro" id="IPR003594">
    <property type="entry name" value="HATPase_dom"/>
</dbReference>
<comment type="catalytic activity">
    <reaction evidence="7">
        <text>L-seryl-[pyruvate dehydrogenase E1 alpha subunit] + ATP = O-phospho-L-seryl-[pyruvate dehydrogenase E1 alpha subunit] + ADP + H(+)</text>
        <dbReference type="Rhea" id="RHEA:23052"/>
        <dbReference type="Rhea" id="RHEA-COMP:13689"/>
        <dbReference type="Rhea" id="RHEA-COMP:13690"/>
        <dbReference type="ChEBI" id="CHEBI:15378"/>
        <dbReference type="ChEBI" id="CHEBI:29999"/>
        <dbReference type="ChEBI" id="CHEBI:30616"/>
        <dbReference type="ChEBI" id="CHEBI:83421"/>
        <dbReference type="ChEBI" id="CHEBI:456216"/>
        <dbReference type="EC" id="2.7.11.2"/>
    </reaction>
</comment>
<proteinExistence type="inferred from homology"/>
<dbReference type="SUPFAM" id="SSF69012">
    <property type="entry name" value="alpha-ketoacid dehydrogenase kinase, N-terminal domain"/>
    <property type="match status" value="1"/>
</dbReference>
<organism evidence="10 11">
    <name type="scientific">Ostreobium quekettii</name>
    <dbReference type="NCBI Taxonomy" id="121088"/>
    <lineage>
        <taxon>Eukaryota</taxon>
        <taxon>Viridiplantae</taxon>
        <taxon>Chlorophyta</taxon>
        <taxon>core chlorophytes</taxon>
        <taxon>Ulvophyceae</taxon>
        <taxon>TCBD clade</taxon>
        <taxon>Bryopsidales</taxon>
        <taxon>Ostreobineae</taxon>
        <taxon>Ostreobiaceae</taxon>
        <taxon>Ostreobium</taxon>
    </lineage>
</organism>
<evidence type="ECO:0000313" key="11">
    <source>
        <dbReference type="Proteomes" id="UP000708148"/>
    </source>
</evidence>
<evidence type="ECO:0000256" key="6">
    <source>
        <dbReference type="ARBA" id="ARBA00023128"/>
    </source>
</evidence>
<comment type="caution">
    <text evidence="10">The sequence shown here is derived from an EMBL/GenBank/DDBJ whole genome shotgun (WGS) entry which is preliminary data.</text>
</comment>
<evidence type="ECO:0000256" key="1">
    <source>
        <dbReference type="ARBA" id="ARBA00006155"/>
    </source>
</evidence>
<dbReference type="EC" id="2.7.11.-" evidence="8"/>
<evidence type="ECO:0000256" key="3">
    <source>
        <dbReference type="ARBA" id="ARBA00022741"/>
    </source>
</evidence>
<keyword evidence="5 8" id="KW-0067">ATP-binding</keyword>
<dbReference type="AlphaFoldDB" id="A0A8S1JD83"/>
<dbReference type="SUPFAM" id="SSF55874">
    <property type="entry name" value="ATPase domain of HSP90 chaperone/DNA topoisomerase II/histidine kinase"/>
    <property type="match status" value="1"/>
</dbReference>
<keyword evidence="2 8" id="KW-0808">Transferase</keyword>
<evidence type="ECO:0000256" key="5">
    <source>
        <dbReference type="ARBA" id="ARBA00022840"/>
    </source>
</evidence>
<evidence type="ECO:0000313" key="10">
    <source>
        <dbReference type="EMBL" id="CAD7704106.1"/>
    </source>
</evidence>
<dbReference type="CDD" id="cd16929">
    <property type="entry name" value="HATPase_PDK-like"/>
    <property type="match status" value="1"/>
</dbReference>
<name>A0A8S1JD83_9CHLO</name>
<dbReference type="PANTHER" id="PTHR11947">
    <property type="entry name" value="PYRUVATE DEHYDROGENASE KINASE"/>
    <property type="match status" value="1"/>
</dbReference>
<accession>A0A8S1JD83</accession>
<keyword evidence="6 8" id="KW-0496">Mitochondrion</keyword>
<dbReference type="InterPro" id="IPR039028">
    <property type="entry name" value="BCKD/PDK"/>
</dbReference>
<dbReference type="InterPro" id="IPR018955">
    <property type="entry name" value="BCDHK/PDK_N"/>
</dbReference>
<sequence length="391" mass="43629">MAQAASVVSRLARTAGRQAVTSVRGAMRSRLADSFAQETVDEIFAFALKKQTGVSLKYMLDFGANPIQHQMILSAQFLHRELPVRLAHRVAELENLPYGLSSKPHVLKVRDWYVESFLNLRAFPAVKNIQDEKKFTELLQLIYSRHANVVPLMAKGVAELRHELASEVGLNELPEIHQFLDGFYLSRIGIRFLIGQHIELHAKPMENHIGMICTRCSPWRVSQDAIDDARSICQREYGTAPEVEIYGDSGITFAYVPSHIHSMVFELVKNSLRAVNDRFNEQESPAIRLVVAEGAEDVTIKVSDEGGGIPRSGVPRIWTYLYSTAPSPLPIMDDEGSDGPTVLAGYGYGLPLSRLYARYFGGDLQVISMDGYGTDAYLHLNRLGNMQEPLP</sequence>
<dbReference type="Pfam" id="PF02518">
    <property type="entry name" value="HATPase_c"/>
    <property type="match status" value="1"/>
</dbReference>
<dbReference type="OrthoDB" id="241648at2759"/>
<dbReference type="GO" id="GO:0010906">
    <property type="term" value="P:regulation of glucose metabolic process"/>
    <property type="evidence" value="ECO:0007669"/>
    <property type="project" value="TreeGrafter"/>
</dbReference>
<dbReference type="Gene3D" id="1.20.140.20">
    <property type="entry name" value="Alpha-ketoacid/pyruvate dehydrogenase kinase, N-terminal domain"/>
    <property type="match status" value="1"/>
</dbReference>
<dbReference type="GO" id="GO:0005524">
    <property type="term" value="F:ATP binding"/>
    <property type="evidence" value="ECO:0007669"/>
    <property type="project" value="UniProtKB-UniRule"/>
</dbReference>
<evidence type="ECO:0000256" key="7">
    <source>
        <dbReference type="ARBA" id="ARBA00048201"/>
    </source>
</evidence>
<dbReference type="GO" id="GO:0004740">
    <property type="term" value="F:pyruvate dehydrogenase (acetyl-transferring) kinase activity"/>
    <property type="evidence" value="ECO:0007669"/>
    <property type="project" value="UniProtKB-EC"/>
</dbReference>
<dbReference type="InterPro" id="IPR005467">
    <property type="entry name" value="His_kinase_dom"/>
</dbReference>
<dbReference type="InterPro" id="IPR036890">
    <property type="entry name" value="HATPase_C_sf"/>
</dbReference>
<dbReference type="EMBL" id="CAJHUC010002638">
    <property type="protein sequence ID" value="CAD7704106.1"/>
    <property type="molecule type" value="Genomic_DNA"/>
</dbReference>
<reference evidence="10" key="1">
    <citation type="submission" date="2020-12" db="EMBL/GenBank/DDBJ databases">
        <authorList>
            <person name="Iha C."/>
        </authorList>
    </citation>
    <scope>NUCLEOTIDE SEQUENCE</scope>
</reference>
<evidence type="ECO:0000256" key="4">
    <source>
        <dbReference type="ARBA" id="ARBA00022777"/>
    </source>
</evidence>
<protein>
    <recommendedName>
        <fullName evidence="8">Protein-serine/threonine kinase</fullName>
        <ecNumber evidence="8">2.7.11.-</ecNumber>
    </recommendedName>
</protein>